<evidence type="ECO:0000256" key="11">
    <source>
        <dbReference type="PIRSR" id="PIRSR601465-50"/>
    </source>
</evidence>
<evidence type="ECO:0000256" key="6">
    <source>
        <dbReference type="ARBA" id="ARBA00022723"/>
    </source>
</evidence>
<keyword evidence="6" id="KW-0479">Metal-binding</keyword>
<dbReference type="PROSITE" id="PS00070">
    <property type="entry name" value="ALDEHYDE_DEHYDR_CYS"/>
    <property type="match status" value="1"/>
</dbReference>
<dbReference type="FunFam" id="3.40.605.10:FF:000001">
    <property type="entry name" value="Aldehyde dehydrogenase 1"/>
    <property type="match status" value="1"/>
</dbReference>
<feature type="active site" description="Proton donor" evidence="11">
    <location>
        <position position="617"/>
    </location>
</feature>
<dbReference type="AntiFam" id="ANF00203">
    <property type="entry name" value="Shadow ORF (opposite algB)"/>
</dbReference>
<keyword evidence="19" id="KW-1185">Reference proteome</keyword>
<dbReference type="InterPro" id="IPR048355">
    <property type="entry name" value="MS_C"/>
</dbReference>
<keyword evidence="9" id="KW-0558">Oxidation</keyword>
<dbReference type="InterPro" id="IPR011076">
    <property type="entry name" value="Malate_synth_sf"/>
</dbReference>
<evidence type="ECO:0000256" key="3">
    <source>
        <dbReference type="ARBA" id="ARBA00022490"/>
    </source>
</evidence>
<dbReference type="FunFam" id="3.20.20.360:FF:000002">
    <property type="entry name" value="Malate synthase G"/>
    <property type="match status" value="1"/>
</dbReference>
<dbReference type="GO" id="GO:0000287">
    <property type="term" value="F:magnesium ion binding"/>
    <property type="evidence" value="ECO:0007669"/>
    <property type="project" value="TreeGrafter"/>
</dbReference>
<feature type="active site" description="Proton acceptor" evidence="11">
    <location>
        <position position="324"/>
    </location>
</feature>
<dbReference type="Proteomes" id="UP000492821">
    <property type="component" value="Unassembled WGS sequence"/>
</dbReference>
<evidence type="ECO:0000313" key="19">
    <source>
        <dbReference type="Proteomes" id="UP000492821"/>
    </source>
</evidence>
<dbReference type="Pfam" id="PF20656">
    <property type="entry name" value="MS_N"/>
    <property type="match status" value="1"/>
</dbReference>
<evidence type="ECO:0000259" key="16">
    <source>
        <dbReference type="Pfam" id="PF20656"/>
    </source>
</evidence>
<keyword evidence="5" id="KW-0808">Transferase</keyword>
<evidence type="ECO:0000259" key="15">
    <source>
        <dbReference type="Pfam" id="PF01274"/>
    </source>
</evidence>
<keyword evidence="4" id="KW-0816">Tricarboxylic acid cycle</keyword>
<evidence type="ECO:0000256" key="8">
    <source>
        <dbReference type="ARBA" id="ARBA00023002"/>
    </source>
</evidence>
<dbReference type="GO" id="GO:0005829">
    <property type="term" value="C:cytosol"/>
    <property type="evidence" value="ECO:0007669"/>
    <property type="project" value="TreeGrafter"/>
</dbReference>
<dbReference type="InterPro" id="IPR048356">
    <property type="entry name" value="MS_N"/>
</dbReference>
<comment type="similarity">
    <text evidence="13">Belongs to the aldehyde dehydrogenase family.</text>
</comment>
<protein>
    <submittedName>
        <fullName evidence="20">Aldedh domain-containing protein</fullName>
    </submittedName>
</protein>
<evidence type="ECO:0000256" key="5">
    <source>
        <dbReference type="ARBA" id="ARBA00022679"/>
    </source>
</evidence>
<keyword evidence="3" id="KW-0963">Cytoplasm</keyword>
<feature type="domain" description="Malate synthase TIM barrel" evidence="15">
    <location>
        <begin position="321"/>
        <end position="551"/>
    </location>
</feature>
<dbReference type="Pfam" id="PF20658">
    <property type="entry name" value="MSG_insertion"/>
    <property type="match status" value="1"/>
</dbReference>
<dbReference type="SUPFAM" id="SSF51645">
    <property type="entry name" value="Malate synthase G"/>
    <property type="match status" value="1"/>
</dbReference>
<comment type="catalytic activity">
    <reaction evidence="10">
        <text>glyoxylate + acetyl-CoA + H2O = (S)-malate + CoA + H(+)</text>
        <dbReference type="Rhea" id="RHEA:18181"/>
        <dbReference type="ChEBI" id="CHEBI:15377"/>
        <dbReference type="ChEBI" id="CHEBI:15378"/>
        <dbReference type="ChEBI" id="CHEBI:15589"/>
        <dbReference type="ChEBI" id="CHEBI:36655"/>
        <dbReference type="ChEBI" id="CHEBI:57287"/>
        <dbReference type="ChEBI" id="CHEBI:57288"/>
        <dbReference type="EC" id="2.3.3.9"/>
    </reaction>
</comment>
<evidence type="ECO:0000256" key="4">
    <source>
        <dbReference type="ARBA" id="ARBA00022532"/>
    </source>
</evidence>
<dbReference type="GO" id="GO:0004474">
    <property type="term" value="F:malate synthase activity"/>
    <property type="evidence" value="ECO:0007669"/>
    <property type="project" value="UniProtKB-EC"/>
</dbReference>
<dbReference type="InterPro" id="IPR016161">
    <property type="entry name" value="Ald_DH/histidinol_DH"/>
</dbReference>
<evidence type="ECO:0000259" key="18">
    <source>
        <dbReference type="Pfam" id="PF20659"/>
    </source>
</evidence>
<sequence>RFVDEEVLPGSGIERDAFWAGFDALVHDLAPQNRALLAERDALQVKLDTWHREHPGPISDMSAYRAFLESIGYLLPQPDSVQASTANVDSEISSQAGPQLVVPVMNARYALNAANARWGSLYDALYGTDAISEEGGAQKGPGYNQVRGDKVIAFARAFLDQTAPLASGSHADSRGYQVVDGQLQVSLKDGSQTGLAQADKFVGYQGEAAAPKALLLKNNGLHVEIQIDASSQIGATDAAGVKDLLLESALSTILDCEDSVAAVDADDKVVIYRNWLGLMKGDLSEELEKGGKRIVRRLNPDREYTAAAAGGELTLHGRSLLFVRNVGHLMSNPAILDGEGNEIPEGILDGVMTSLCALHDLQRRGNSRTGSVYIVKPKMHGPAEVAFADQLFGRIEDLLKLPRHTLKMGIMDEERRTSINLKACIAAAGARVAFINTGFLDRTGDEMHTAMEAGAMLRKGDMKSSAWIQAYERNNVLVGLSCGLRGRAQIGKGMWAMPDLMAAMLEQKIGHPKAGANTAWVPSPTAATLHAMHYHQVDVQAVQREMEAIDLASQRDELLNGLLSVPVAAERNWSVSEIQEELDNNCQGILGYVVRWVEQGVGCSKVPDIHNVGLMEDRATLRISSQHIANWLHHGVISETQVRESLERMAKVVDQQNAGDSAYRPMAADYPYGLYCFIRGQSRSCAVDDQRMSRFRPKDYETDYLLTTSLDDSLAFRYLAAGSHSHHDTLARFRRRFLGELAGIFLQVLELASKMKLLKLDTISLDDTKQPGGRPSKAPASGRTIRSIRTLLCGGARASPSRLEGAFRGSAGALSRRHTAIAYGAQAQNSVWPPPLCPAQTDSGTAAWTDGVLAQFSVERVAADAQLFGAARHVPALALQHGEQGAALGVVERGGVVALIGQGRNATNFWRQLGMADQSVLAQRHQGTQHIAQLTHIARPAVAEQRLSGALLQPQSLATSFLIEQVLQQLRLVAARAQRQQLKHQAIEAVKKVLAKLPAGYPFAEVAVAGADHPHVDGLRLAAYGLHPALLEHAQQAGLHRQRHVADLVEEQGTAVGLLQLAAHTFLACTGKAATAVAEQLALDQGLRDRRARFGEGLLTGTGLTADQQRHIAFVDPQGATKIVLQQGTPEQTLTRQAEQVDRALVHCADPAISIEGQQALAELADIFGLGMETQEPFTLEAAQKVAALDDLGRQVDQGHGVKLALPRDVVAHRGHIEHSQQLAMEVEYWAGRAGQAGMAAAKMFVLVDGLAPVGAEPQPGLFEGALIRLLGHAVEDQPTGIGEQHCMAGAGQLTVQAVHLAAANLQHLLQLFAALEHARVFEHRRCHQLRRVEVVLLQAAQPGTGDRGVGGWAGEVRLALRHGQNLVGVAAQIVVHFYSSPFRGGCKQPVPRRDTRTDRRVTGCTDSVTKCHFGCAEAATVLLGEPLQIQNFASAVELHAPINRRIRSTTMIYAKPGTPGAVINLKPRYGNYIGGEFVAPVNGSYFTNTSPVDASVIGEFPRSDAADINLALDAAHAAADAWGKTSVQNRSMILLKIADRIEANLELLAVAETWDNGKAVRETLNADVPLAADHFRYYAGCIRAQEGSAAEIDEHTAAYHFHEPLGVVGQIIPWNFPLLMGAWKLAPALAAGNCIVLKPAEQTPLSITVLMELIGDLLPPGVLNVVQGFGREAGEALATSTRIAKIAFTGSTPVGSHILKCAAENIIPSTVELGGKSPNIFFEDIMNAEPTFIEKAAEGLVLAFFNQGEVCTCPARALVQESIYDAFMVEVMKKVKAIKRGNPLDTETMVGAQASEQQFDKILSYLEIAQQEGAELLTGGSVERLEGDLAGGYYIQPTLLKGNNKMRGCCHVWMAPVWQYDFGDVLAL</sequence>
<evidence type="ECO:0000256" key="7">
    <source>
        <dbReference type="ARBA" id="ARBA00022842"/>
    </source>
</evidence>
<dbReference type="PANTHER" id="PTHR42739">
    <property type="entry name" value="MALATE SYNTHASE G"/>
    <property type="match status" value="1"/>
</dbReference>
<dbReference type="InterPro" id="IPR016163">
    <property type="entry name" value="Ald_DH_C"/>
</dbReference>
<evidence type="ECO:0000256" key="2">
    <source>
        <dbReference type="ARBA" id="ARBA00022435"/>
    </source>
</evidence>
<feature type="domain" description="Malate synthase C-terminal" evidence="18">
    <location>
        <begin position="577"/>
        <end position="664"/>
    </location>
</feature>
<dbReference type="Gene3D" id="3.20.20.360">
    <property type="entry name" value="Malate synthase, domain 3"/>
    <property type="match status" value="2"/>
</dbReference>
<dbReference type="HAMAP" id="MF_00641">
    <property type="entry name" value="Malate_synth_G"/>
    <property type="match status" value="1"/>
</dbReference>
<dbReference type="Pfam" id="PF20659">
    <property type="entry name" value="MS_C"/>
    <property type="match status" value="1"/>
</dbReference>
<proteinExistence type="inferred from homology"/>
<dbReference type="NCBIfam" id="TIGR01345">
    <property type="entry name" value="malate_syn_G"/>
    <property type="match status" value="1"/>
</dbReference>
<feature type="active site" evidence="12">
    <location>
        <position position="1713"/>
    </location>
</feature>
<dbReference type="InterPro" id="IPR029510">
    <property type="entry name" value="Ald_DH_CS_GLU"/>
</dbReference>
<feature type="domain" description="Malate synthase N-terminal" evidence="16">
    <location>
        <begin position="1"/>
        <end position="59"/>
    </location>
</feature>
<dbReference type="WBParaSite" id="Pan_g21101.t1">
    <property type="protein sequence ID" value="Pan_g21101.t1"/>
    <property type="gene ID" value="Pan_g21101"/>
</dbReference>
<dbReference type="InterPro" id="IPR048357">
    <property type="entry name" value="MSG_insertion"/>
</dbReference>
<evidence type="ECO:0000256" key="9">
    <source>
        <dbReference type="ARBA" id="ARBA00023097"/>
    </source>
</evidence>
<dbReference type="PANTHER" id="PTHR42739:SF1">
    <property type="entry name" value="MALATE SYNTHASE G"/>
    <property type="match status" value="1"/>
</dbReference>
<evidence type="ECO:0000256" key="10">
    <source>
        <dbReference type="ARBA" id="ARBA00047918"/>
    </source>
</evidence>
<evidence type="ECO:0000256" key="1">
    <source>
        <dbReference type="ARBA" id="ARBA00001946"/>
    </source>
</evidence>
<dbReference type="InterPro" id="IPR046363">
    <property type="entry name" value="MS_N_TIM-barrel_dom"/>
</dbReference>
<dbReference type="GO" id="GO:0006099">
    <property type="term" value="P:tricarboxylic acid cycle"/>
    <property type="evidence" value="ECO:0007669"/>
    <property type="project" value="UniProtKB-KW"/>
</dbReference>
<keyword evidence="2" id="KW-0329">Glyoxylate bypass</keyword>
<dbReference type="GO" id="GO:0006097">
    <property type="term" value="P:glyoxylate cycle"/>
    <property type="evidence" value="ECO:0007669"/>
    <property type="project" value="UniProtKB-KW"/>
</dbReference>
<evidence type="ECO:0000259" key="14">
    <source>
        <dbReference type="Pfam" id="PF00171"/>
    </source>
</evidence>
<evidence type="ECO:0000256" key="13">
    <source>
        <dbReference type="RuleBase" id="RU003345"/>
    </source>
</evidence>
<dbReference type="InterPro" id="IPR016162">
    <property type="entry name" value="Ald_DH_N"/>
</dbReference>
<dbReference type="SUPFAM" id="SSF53720">
    <property type="entry name" value="ALDH-like"/>
    <property type="match status" value="1"/>
</dbReference>
<dbReference type="Pfam" id="PF00171">
    <property type="entry name" value="Aldedh"/>
    <property type="match status" value="1"/>
</dbReference>
<feature type="domain" description="Aldehyde dehydrogenase" evidence="14">
    <location>
        <begin position="1485"/>
        <end position="1858"/>
    </location>
</feature>
<accession>A0A7E4VJ27</accession>
<evidence type="ECO:0000256" key="12">
    <source>
        <dbReference type="PROSITE-ProRule" id="PRU10007"/>
    </source>
</evidence>
<keyword evidence="8 13" id="KW-0560">Oxidoreductase</keyword>
<dbReference type="AntiFam" id="ANF00077">
    <property type="entry name" value="Shadow ORF (opposite AtoC)"/>
</dbReference>
<keyword evidence="7" id="KW-0460">Magnesium</keyword>
<reference evidence="19" key="1">
    <citation type="journal article" date="2013" name="Genetics">
        <title>The draft genome and transcriptome of Panagrellus redivivus are shaped by the harsh demands of a free-living lifestyle.</title>
        <authorList>
            <person name="Srinivasan J."/>
            <person name="Dillman A.R."/>
            <person name="Macchietto M.G."/>
            <person name="Heikkinen L."/>
            <person name="Lakso M."/>
            <person name="Fracchia K.M."/>
            <person name="Antoshechkin I."/>
            <person name="Mortazavi A."/>
            <person name="Wong G."/>
            <person name="Sternberg P.W."/>
        </authorList>
    </citation>
    <scope>NUCLEOTIDE SEQUENCE [LARGE SCALE GENOMIC DNA]</scope>
    <source>
        <strain evidence="19">MT8872</strain>
    </source>
</reference>
<reference evidence="20" key="2">
    <citation type="submission" date="2020-10" db="UniProtKB">
        <authorList>
            <consortium name="WormBaseParasite"/>
        </authorList>
    </citation>
    <scope>IDENTIFICATION</scope>
</reference>
<dbReference type="Gene3D" id="3.40.309.10">
    <property type="entry name" value="Aldehyde Dehydrogenase, Chain A, domain 2"/>
    <property type="match status" value="1"/>
</dbReference>
<name>A0A7E4VJ27_PANRE</name>
<evidence type="ECO:0000259" key="17">
    <source>
        <dbReference type="Pfam" id="PF20658"/>
    </source>
</evidence>
<comment type="cofactor">
    <cofactor evidence="1">
        <name>Mg(2+)</name>
        <dbReference type="ChEBI" id="CHEBI:18420"/>
    </cofactor>
</comment>
<dbReference type="InterPro" id="IPR015590">
    <property type="entry name" value="Aldehyde_DH_dom"/>
</dbReference>
<dbReference type="Gene3D" id="3.40.605.10">
    <property type="entry name" value="Aldehyde Dehydrogenase, Chain A, domain 1"/>
    <property type="match status" value="1"/>
</dbReference>
<dbReference type="Gene3D" id="1.20.1220.12">
    <property type="entry name" value="Malate synthase, domain III"/>
    <property type="match status" value="1"/>
</dbReference>
<dbReference type="InterPro" id="IPR001465">
    <property type="entry name" value="Malate_synthase_TIM"/>
</dbReference>
<dbReference type="NCBIfam" id="NF002825">
    <property type="entry name" value="PRK02999.1"/>
    <property type="match status" value="1"/>
</dbReference>
<dbReference type="Pfam" id="PF01274">
    <property type="entry name" value="MS_TIM-barrel"/>
    <property type="match status" value="1"/>
</dbReference>
<feature type="domain" description="Malate synthase G alpha-beta insertion" evidence="17">
    <location>
        <begin position="143"/>
        <end position="218"/>
    </location>
</feature>
<organism evidence="19 20">
    <name type="scientific">Panagrellus redivivus</name>
    <name type="common">Microworm</name>
    <dbReference type="NCBI Taxonomy" id="6233"/>
    <lineage>
        <taxon>Eukaryota</taxon>
        <taxon>Metazoa</taxon>
        <taxon>Ecdysozoa</taxon>
        <taxon>Nematoda</taxon>
        <taxon>Chromadorea</taxon>
        <taxon>Rhabditida</taxon>
        <taxon>Tylenchina</taxon>
        <taxon>Panagrolaimomorpha</taxon>
        <taxon>Panagrolaimoidea</taxon>
        <taxon>Panagrolaimidae</taxon>
        <taxon>Panagrellus</taxon>
    </lineage>
</organism>
<evidence type="ECO:0000313" key="20">
    <source>
        <dbReference type="WBParaSite" id="Pan_g21101.t1"/>
    </source>
</evidence>
<dbReference type="InterPro" id="IPR016160">
    <property type="entry name" value="Ald_DH_CS_CYS"/>
</dbReference>
<dbReference type="InterPro" id="IPR006253">
    <property type="entry name" value="Malate_synthG"/>
</dbReference>
<dbReference type="GO" id="GO:0016620">
    <property type="term" value="F:oxidoreductase activity, acting on the aldehyde or oxo group of donors, NAD or NADP as acceptor"/>
    <property type="evidence" value="ECO:0007669"/>
    <property type="project" value="InterPro"/>
</dbReference>
<dbReference type="PROSITE" id="PS00687">
    <property type="entry name" value="ALDEHYDE_DEHYDR_GLU"/>
    <property type="match status" value="1"/>
</dbReference>
<dbReference type="GO" id="GO:0009436">
    <property type="term" value="P:glyoxylate catabolic process"/>
    <property type="evidence" value="ECO:0007669"/>
    <property type="project" value="TreeGrafter"/>
</dbReference>
<dbReference type="InterPro" id="IPR044856">
    <property type="entry name" value="Malate_synth_C_sf"/>
</dbReference>